<dbReference type="EMBL" id="JACSQW010000001">
    <property type="protein sequence ID" value="MBD7894216.1"/>
    <property type="molecule type" value="Genomic_DNA"/>
</dbReference>
<name>A0ABR8PA73_9LACO</name>
<evidence type="ECO:0000313" key="1">
    <source>
        <dbReference type="EMBL" id="MBD7894216.1"/>
    </source>
</evidence>
<keyword evidence="2" id="KW-1185">Reference proteome</keyword>
<protein>
    <submittedName>
        <fullName evidence="1">Uncharacterized protein</fullName>
    </submittedName>
</protein>
<comment type="caution">
    <text evidence="1">The sequence shown here is derived from an EMBL/GenBank/DDBJ whole genome shotgun (WGS) entry which is preliminary data.</text>
</comment>
<proteinExistence type="predicted"/>
<organism evidence="1 2">
    <name type="scientific">Limosilactobacillus avistercoris</name>
    <dbReference type="NCBI Taxonomy" id="2762243"/>
    <lineage>
        <taxon>Bacteria</taxon>
        <taxon>Bacillati</taxon>
        <taxon>Bacillota</taxon>
        <taxon>Bacilli</taxon>
        <taxon>Lactobacillales</taxon>
        <taxon>Lactobacillaceae</taxon>
        <taxon>Limosilactobacillus</taxon>
    </lineage>
</organism>
<gene>
    <name evidence="1" type="ORF">H9564_00420</name>
</gene>
<dbReference type="RefSeq" id="WP_191683621.1">
    <property type="nucleotide sequence ID" value="NZ_JACSQW010000001.1"/>
</dbReference>
<sequence>MYLNQQWLPTSTAIQSRLFRLQKEFFDLDEEAGLIEIKIKHLKENAA</sequence>
<accession>A0ABR8PA73</accession>
<dbReference type="Proteomes" id="UP000616837">
    <property type="component" value="Unassembled WGS sequence"/>
</dbReference>
<evidence type="ECO:0000313" key="2">
    <source>
        <dbReference type="Proteomes" id="UP000616837"/>
    </source>
</evidence>
<reference evidence="1 2" key="1">
    <citation type="submission" date="2020-08" db="EMBL/GenBank/DDBJ databases">
        <title>A Genomic Blueprint of the Chicken Gut Microbiome.</title>
        <authorList>
            <person name="Gilroy R."/>
            <person name="Ravi A."/>
            <person name="Getino M."/>
            <person name="Pursley I."/>
            <person name="Horton D.L."/>
            <person name="Alikhan N.-F."/>
            <person name="Baker D."/>
            <person name="Gharbi K."/>
            <person name="Hall N."/>
            <person name="Watson M."/>
            <person name="Adriaenssens E.M."/>
            <person name="Foster-Nyarko E."/>
            <person name="Jarju S."/>
            <person name="Secka A."/>
            <person name="Antonio M."/>
            <person name="Oren A."/>
            <person name="Chaudhuri R."/>
            <person name="La Ragione R.M."/>
            <person name="Hildebrand F."/>
            <person name="Pallen M.J."/>
        </authorList>
    </citation>
    <scope>NUCLEOTIDE SEQUENCE [LARGE SCALE GENOMIC DNA]</scope>
    <source>
        <strain evidence="1 2">Sa3CUN2</strain>
    </source>
</reference>